<dbReference type="AlphaFoldDB" id="A0AAV5QQ79"/>
<dbReference type="Proteomes" id="UP001360560">
    <property type="component" value="Unassembled WGS sequence"/>
</dbReference>
<evidence type="ECO:0000313" key="1">
    <source>
        <dbReference type="EMBL" id="GMM37017.1"/>
    </source>
</evidence>
<protein>
    <submittedName>
        <fullName evidence="1">Uncharacterized protein</fullName>
    </submittedName>
</protein>
<comment type="caution">
    <text evidence="1">The sequence shown here is derived from an EMBL/GenBank/DDBJ whole genome shotgun (WGS) entry which is preliminary data.</text>
</comment>
<accession>A0AAV5QQ79</accession>
<evidence type="ECO:0000313" key="2">
    <source>
        <dbReference type="Proteomes" id="UP001360560"/>
    </source>
</evidence>
<reference evidence="1 2" key="1">
    <citation type="journal article" date="2023" name="Elife">
        <title>Identification of key yeast species and microbe-microbe interactions impacting larval growth of Drosophila in the wild.</title>
        <authorList>
            <person name="Mure A."/>
            <person name="Sugiura Y."/>
            <person name="Maeda R."/>
            <person name="Honda K."/>
            <person name="Sakurai N."/>
            <person name="Takahashi Y."/>
            <person name="Watada M."/>
            <person name="Katoh T."/>
            <person name="Gotoh A."/>
            <person name="Gotoh Y."/>
            <person name="Taniguchi I."/>
            <person name="Nakamura K."/>
            <person name="Hayashi T."/>
            <person name="Katayama T."/>
            <person name="Uemura T."/>
            <person name="Hattori Y."/>
        </authorList>
    </citation>
    <scope>NUCLEOTIDE SEQUENCE [LARGE SCALE GENOMIC DNA]</scope>
    <source>
        <strain evidence="1 2">SC-9</strain>
    </source>
</reference>
<name>A0AAV5QQ79_9ASCO</name>
<dbReference type="RefSeq" id="XP_064854013.1">
    <property type="nucleotide sequence ID" value="XM_064997941.1"/>
</dbReference>
<dbReference type="GeneID" id="90074992"/>
<proteinExistence type="predicted"/>
<organism evidence="1 2">
    <name type="scientific">Saccharomycopsis crataegensis</name>
    <dbReference type="NCBI Taxonomy" id="43959"/>
    <lineage>
        <taxon>Eukaryota</taxon>
        <taxon>Fungi</taxon>
        <taxon>Dikarya</taxon>
        <taxon>Ascomycota</taxon>
        <taxon>Saccharomycotina</taxon>
        <taxon>Saccharomycetes</taxon>
        <taxon>Saccharomycopsidaceae</taxon>
        <taxon>Saccharomycopsis</taxon>
    </lineage>
</organism>
<gene>
    <name evidence="1" type="ORF">DASC09_043420</name>
</gene>
<dbReference type="EMBL" id="BTFZ01000011">
    <property type="protein sequence ID" value="GMM37017.1"/>
    <property type="molecule type" value="Genomic_DNA"/>
</dbReference>
<sequence>MLLQDAHCFSGKEKITESSSGQIRRSKGSKGSVFHVSTYRKNIIYKSLRYCFIEGRNDLNPMIETWIPHHPRIDFSVREIDKVKYFTNIVDITVRSQHEIEFPIELKLPSLAQHLQRIKEGYFCTGEKTSKEFFTNIKHLANLLSQVVYQAISGHYIGGVSTDTQSFSLFCFDLSELQKNQELQGKLRKYEQSKDKQETERLARKIEIFIDNYLERFITNQAFKTPDTINITQIDMKTLCLTNDSMSENDFSITLKLLVFIYKVMVMNIEHQTLIRFFHDKLLQKLLLGTREKLEIIKNGQKVIVLFYKFIFKEDQRARKLFQTVCPDLEFLEKQKRDFSKACKVFHSKNSWKYEKCLKFKEIYHAVTITMKFC</sequence>
<keyword evidence="2" id="KW-1185">Reference proteome</keyword>